<evidence type="ECO:0000313" key="7">
    <source>
        <dbReference type="Proteomes" id="UP000790787"/>
    </source>
</evidence>
<dbReference type="FunFam" id="1.20.1280.290:FF:000012">
    <property type="entry name" value="Vacuolar membrane PQ loop repeat protein"/>
    <property type="match status" value="1"/>
</dbReference>
<dbReference type="AlphaFoldDB" id="A0A1S4CX09"/>
<evidence type="ECO:0000256" key="5">
    <source>
        <dbReference type="SAM" id="MobiDB-lite"/>
    </source>
</evidence>
<dbReference type="GO" id="GO:0016020">
    <property type="term" value="C:membrane"/>
    <property type="evidence" value="ECO:0000318"/>
    <property type="project" value="GO_Central"/>
</dbReference>
<dbReference type="STRING" id="4097.A0A1S4CX09"/>
<organism evidence="9">
    <name type="scientific">Nicotiana tabacum</name>
    <name type="common">Common tobacco</name>
    <dbReference type="NCBI Taxonomy" id="4097"/>
    <lineage>
        <taxon>Eukaryota</taxon>
        <taxon>Viridiplantae</taxon>
        <taxon>Streptophyta</taxon>
        <taxon>Embryophyta</taxon>
        <taxon>Tracheophyta</taxon>
        <taxon>Spermatophyta</taxon>
        <taxon>Magnoliopsida</taxon>
        <taxon>eudicotyledons</taxon>
        <taxon>Gunneridae</taxon>
        <taxon>Pentapetalae</taxon>
        <taxon>asterids</taxon>
        <taxon>lamiids</taxon>
        <taxon>Solanales</taxon>
        <taxon>Solanaceae</taxon>
        <taxon>Nicotianoideae</taxon>
        <taxon>Nicotianeae</taxon>
        <taxon>Nicotiana</taxon>
    </lineage>
</organism>
<dbReference type="FunFam" id="1.20.1280.290:FF:000019">
    <property type="entry name" value="PQ-loop repeat family protein / transmembrane family protein"/>
    <property type="match status" value="1"/>
</dbReference>
<keyword evidence="4 6" id="KW-0472">Membrane</keyword>
<feature type="transmembrane region" description="Helical" evidence="6">
    <location>
        <begin position="347"/>
        <end position="370"/>
    </location>
</feature>
<keyword evidence="3 6" id="KW-1133">Transmembrane helix</keyword>
<keyword evidence="2 6" id="KW-0812">Transmembrane</keyword>
<feature type="transmembrane region" description="Helical" evidence="6">
    <location>
        <begin position="317"/>
        <end position="335"/>
    </location>
</feature>
<dbReference type="RefSeq" id="XP_016505554.1">
    <property type="nucleotide sequence ID" value="XM_016650068.1"/>
</dbReference>
<accession>A0A1S4CX09</accession>
<feature type="compositionally biased region" description="Polar residues" evidence="5">
    <location>
        <begin position="138"/>
        <end position="150"/>
    </location>
</feature>
<feature type="transmembrane region" description="Helical" evidence="6">
    <location>
        <begin position="78"/>
        <end position="99"/>
    </location>
</feature>
<dbReference type="OrthoDB" id="8048523at2759"/>
<sequence>MGEMLNLGSSSSMATVSLALGLISVVSWGVAEIPQIITNYKQKSTEGLSLFFLFAWIVGDLFNLFGCMLEPATLPTQYYMAMLYTVTTLILTSQTLYYAHIYPRLESNRRWHEVSESGDFEKISVHNHGVDESKSRRMSSTSGFSQSSPISLPGRTPIVSSGGDLYYMSARSLSMSHTPTAGSFPSHKTPPLDAEFNFKEPLLEEIRATNSPPPPHTKRMLCLVSIVTWFLSAVNVLQQDSMKHNLRLQKPTSGIVLQVGRKLQQVNMTLMVNSSTTNSGGVGSFLGWGMAAIYMGGRLPQICLNIRRGNVEGLNPLMFIFALLGNTTYVASILASSLDWSKIGPNLPWLVDAAGCVLLDTFILIQFVYFRYWTQRDQPD</sequence>
<feature type="transmembrane region" description="Helical" evidence="6">
    <location>
        <begin position="47"/>
        <end position="66"/>
    </location>
</feature>
<reference evidence="8 9" key="2">
    <citation type="submission" date="2025-04" db="UniProtKB">
        <authorList>
            <consortium name="RefSeq"/>
        </authorList>
    </citation>
    <scope>IDENTIFICATION</scope>
</reference>
<dbReference type="GeneID" id="107823421"/>
<evidence type="ECO:0000256" key="2">
    <source>
        <dbReference type="ARBA" id="ARBA00022692"/>
    </source>
</evidence>
<feature type="compositionally biased region" description="Basic and acidic residues" evidence="5">
    <location>
        <begin position="125"/>
        <end position="135"/>
    </location>
</feature>
<dbReference type="Proteomes" id="UP000790787">
    <property type="component" value="Chromosome 22"/>
</dbReference>
<gene>
    <name evidence="8 9" type="primary">LOC107823421</name>
</gene>
<dbReference type="RefSeq" id="XP_016505548.1">
    <property type="nucleotide sequence ID" value="XM_016650062.1"/>
</dbReference>
<dbReference type="KEGG" id="nta:107823421"/>
<dbReference type="InterPro" id="IPR051415">
    <property type="entry name" value="LAAT-1"/>
</dbReference>
<dbReference type="OMA" id="NDRLEWI"/>
<name>A0A1S4CX09_TOBAC</name>
<evidence type="ECO:0000256" key="4">
    <source>
        <dbReference type="ARBA" id="ARBA00023136"/>
    </source>
</evidence>
<keyword evidence="7" id="KW-1185">Reference proteome</keyword>
<dbReference type="Pfam" id="PF04193">
    <property type="entry name" value="PQ-loop"/>
    <property type="match status" value="2"/>
</dbReference>
<feature type="transmembrane region" description="Helical" evidence="6">
    <location>
        <begin position="12"/>
        <end position="31"/>
    </location>
</feature>
<evidence type="ECO:0000313" key="8">
    <source>
        <dbReference type="RefSeq" id="XP_016505548.1"/>
    </source>
</evidence>
<dbReference type="SMART" id="SM00679">
    <property type="entry name" value="CTNS"/>
    <property type="match status" value="2"/>
</dbReference>
<dbReference type="PaxDb" id="4097-A0A1S4CX09"/>
<protein>
    <submittedName>
        <fullName evidence="8 9">Probable vacuolar amino acid transporter YPQ3 isoform X1</fullName>
    </submittedName>
</protein>
<dbReference type="Gene3D" id="1.20.1280.290">
    <property type="match status" value="2"/>
</dbReference>
<reference key="1">
    <citation type="journal article" date="2014" name="Nat. Commun.">
        <title>The tobacco genome sequence and its comparison with those of tomato and potato.</title>
        <authorList>
            <person name="Sierro N."/>
            <person name="Battey J.N."/>
            <person name="Ouadi S."/>
            <person name="Bakaher N."/>
            <person name="Bovet L."/>
            <person name="Willig A."/>
            <person name="Goepfert S."/>
            <person name="Peitsch M.C."/>
            <person name="Ivanov N.V."/>
        </authorList>
    </citation>
    <scope>NUCLEOTIDE SEQUENCE [LARGE SCALE GENOMIC DNA]</scope>
    <source>
        <strain>cv. TN90</strain>
    </source>
</reference>
<dbReference type="PANTHER" id="PTHR16201">
    <property type="entry name" value="SEVEN TRANSMEMBRANE PROTEIN 1-RELATED"/>
    <property type="match status" value="1"/>
</dbReference>
<comment type="subcellular location">
    <subcellularLocation>
        <location evidence="1">Membrane</location>
        <topology evidence="1">Multi-pass membrane protein</topology>
    </subcellularLocation>
</comment>
<dbReference type="InterPro" id="IPR006603">
    <property type="entry name" value="PQ-loop_rpt"/>
</dbReference>
<feature type="region of interest" description="Disordered" evidence="5">
    <location>
        <begin position="125"/>
        <end position="150"/>
    </location>
</feature>
<evidence type="ECO:0000313" key="9">
    <source>
        <dbReference type="RefSeq" id="XP_016505554.1"/>
    </source>
</evidence>
<dbReference type="PANTHER" id="PTHR16201:SF44">
    <property type="entry name" value="SEVEN TRANSMEMBRANE PROTEIN 1"/>
    <property type="match status" value="1"/>
</dbReference>
<evidence type="ECO:0000256" key="1">
    <source>
        <dbReference type="ARBA" id="ARBA00004141"/>
    </source>
</evidence>
<proteinExistence type="predicted"/>
<evidence type="ECO:0000256" key="3">
    <source>
        <dbReference type="ARBA" id="ARBA00022989"/>
    </source>
</evidence>
<evidence type="ECO:0000256" key="6">
    <source>
        <dbReference type="SAM" id="Phobius"/>
    </source>
</evidence>